<comment type="caution">
    <text evidence="5">The sequence shown here is derived from an EMBL/GenBank/DDBJ whole genome shotgun (WGS) entry which is preliminary data.</text>
</comment>
<dbReference type="Proteomes" id="UP000813461">
    <property type="component" value="Unassembled WGS sequence"/>
</dbReference>
<protein>
    <submittedName>
        <fullName evidence="5">Aspartic peptidase domain-containing protein</fullName>
    </submittedName>
</protein>
<feature type="domain" description="Peptidase A1" evidence="4">
    <location>
        <begin position="43"/>
        <end position="392"/>
    </location>
</feature>
<feature type="transmembrane region" description="Helical" evidence="2">
    <location>
        <begin position="435"/>
        <end position="455"/>
    </location>
</feature>
<dbReference type="OrthoDB" id="4074350at2759"/>
<organism evidence="5 6">
    <name type="scientific">Paraphoma chrysanthemicola</name>
    <dbReference type="NCBI Taxonomy" id="798071"/>
    <lineage>
        <taxon>Eukaryota</taxon>
        <taxon>Fungi</taxon>
        <taxon>Dikarya</taxon>
        <taxon>Ascomycota</taxon>
        <taxon>Pezizomycotina</taxon>
        <taxon>Dothideomycetes</taxon>
        <taxon>Pleosporomycetidae</taxon>
        <taxon>Pleosporales</taxon>
        <taxon>Pleosporineae</taxon>
        <taxon>Phaeosphaeriaceae</taxon>
        <taxon>Paraphoma</taxon>
    </lineage>
</organism>
<accession>A0A8K0QRN0</accession>
<keyword evidence="3" id="KW-0732">Signal</keyword>
<dbReference type="InterPro" id="IPR033121">
    <property type="entry name" value="PEPTIDASE_A1"/>
</dbReference>
<feature type="compositionally biased region" description="Low complexity" evidence="1">
    <location>
        <begin position="408"/>
        <end position="425"/>
    </location>
</feature>
<dbReference type="SUPFAM" id="SSF50630">
    <property type="entry name" value="Acid proteases"/>
    <property type="match status" value="1"/>
</dbReference>
<evidence type="ECO:0000256" key="1">
    <source>
        <dbReference type="SAM" id="MobiDB-lite"/>
    </source>
</evidence>
<gene>
    <name evidence="5" type="ORF">FB567DRAFT_257983</name>
</gene>
<proteinExistence type="predicted"/>
<evidence type="ECO:0000256" key="3">
    <source>
        <dbReference type="SAM" id="SignalP"/>
    </source>
</evidence>
<feature type="chain" id="PRO_5035427803" evidence="3">
    <location>
        <begin position="21"/>
        <end position="563"/>
    </location>
</feature>
<feature type="signal peptide" evidence="3">
    <location>
        <begin position="1"/>
        <end position="20"/>
    </location>
</feature>
<dbReference type="AlphaFoldDB" id="A0A8K0QRN0"/>
<dbReference type="InterPro" id="IPR021109">
    <property type="entry name" value="Peptidase_aspartic_dom_sf"/>
</dbReference>
<feature type="region of interest" description="Disordered" evidence="1">
    <location>
        <begin position="509"/>
        <end position="563"/>
    </location>
</feature>
<name>A0A8K0QRN0_9PLEO</name>
<keyword evidence="2" id="KW-1133">Transmembrane helix</keyword>
<sequence length="563" mass="61298">MRSLVRLWVIFVTASFYVRAQYQAQPLSVPPTGRWEGIDGPWSTFILGVGDPLQSFGCVPALSIPVVFLPTESQQCNGNSSGACANRTTFQPGKSKAYKKTGTFTAFFGDFVSLLFNATGGSTEDAAPWGQDHVWLGNDTRHDIGLATQYVVAVESLDFFVGSFGLAIGATSPTGVSRQTLLSALVNLQVIPSYSVSYTAGSFSSDSTGSLILGGYDATRLDPKTTKSFNMTNQQNNTLMVYLKEVAILGFRPRIWLGSTEIPNYSFRIESVVPQMWLPKEACAIFEAAFHLTWNNDLGIYTLNETTRDSNLQQNLTIRFTLGISSVDGASQEYFFQYSAFDLQLYSPRVNTSTYYFPLKVAKYPSEYVLGRAFLQETYITIDYERSNFSLSQARAATGPSNIVPILNSTSSTGGRNGTTNTGSTKQGLTPGASAGIGVGVGALALAVVGFVLRWRKKWIFSPKKANEHERFEKSELHGIDKSRVEAMEKQRAELEGTATVEAMSKEAAELETVETSQEAGILSPTVGGVDEIHELDGDQGRSSESSPDQEGMSRSAVVEPRT</sequence>
<keyword evidence="2" id="KW-0472">Membrane</keyword>
<reference evidence="5" key="1">
    <citation type="journal article" date="2021" name="Nat. Commun.">
        <title>Genetic determinants of endophytism in the Arabidopsis root mycobiome.</title>
        <authorList>
            <person name="Mesny F."/>
            <person name="Miyauchi S."/>
            <person name="Thiergart T."/>
            <person name="Pickel B."/>
            <person name="Atanasova L."/>
            <person name="Karlsson M."/>
            <person name="Huettel B."/>
            <person name="Barry K.W."/>
            <person name="Haridas S."/>
            <person name="Chen C."/>
            <person name="Bauer D."/>
            <person name="Andreopoulos W."/>
            <person name="Pangilinan J."/>
            <person name="LaButti K."/>
            <person name="Riley R."/>
            <person name="Lipzen A."/>
            <person name="Clum A."/>
            <person name="Drula E."/>
            <person name="Henrissat B."/>
            <person name="Kohler A."/>
            <person name="Grigoriev I.V."/>
            <person name="Martin F.M."/>
            <person name="Hacquard S."/>
        </authorList>
    </citation>
    <scope>NUCLEOTIDE SEQUENCE</scope>
    <source>
        <strain evidence="5">MPI-SDFR-AT-0120</strain>
    </source>
</reference>
<evidence type="ECO:0000256" key="2">
    <source>
        <dbReference type="SAM" id="Phobius"/>
    </source>
</evidence>
<dbReference type="Gene3D" id="2.40.70.10">
    <property type="entry name" value="Acid Proteases"/>
    <property type="match status" value="2"/>
</dbReference>
<feature type="region of interest" description="Disordered" evidence="1">
    <location>
        <begin position="406"/>
        <end position="431"/>
    </location>
</feature>
<evidence type="ECO:0000313" key="6">
    <source>
        <dbReference type="Proteomes" id="UP000813461"/>
    </source>
</evidence>
<dbReference type="Pfam" id="PF00026">
    <property type="entry name" value="Asp"/>
    <property type="match status" value="1"/>
</dbReference>
<dbReference type="EMBL" id="JAGMVJ010000035">
    <property type="protein sequence ID" value="KAH7067170.1"/>
    <property type="molecule type" value="Genomic_DNA"/>
</dbReference>
<evidence type="ECO:0000259" key="4">
    <source>
        <dbReference type="PROSITE" id="PS51767"/>
    </source>
</evidence>
<keyword evidence="6" id="KW-1185">Reference proteome</keyword>
<keyword evidence="2" id="KW-0812">Transmembrane</keyword>
<evidence type="ECO:0000313" key="5">
    <source>
        <dbReference type="EMBL" id="KAH7067170.1"/>
    </source>
</evidence>
<feature type="compositionally biased region" description="Basic and acidic residues" evidence="1">
    <location>
        <begin position="531"/>
        <end position="542"/>
    </location>
</feature>
<dbReference type="PROSITE" id="PS51767">
    <property type="entry name" value="PEPTIDASE_A1"/>
    <property type="match status" value="1"/>
</dbReference>